<name>A0A7W9BG91_9SPHN</name>
<gene>
    <name evidence="1" type="ORF">FHS94_003483</name>
</gene>
<proteinExistence type="predicted"/>
<keyword evidence="2" id="KW-1185">Reference proteome</keyword>
<dbReference type="AlphaFoldDB" id="A0A7W9BG91"/>
<dbReference type="RefSeq" id="WP_184060029.1">
    <property type="nucleotide sequence ID" value="NZ_JACIJK010000012.1"/>
</dbReference>
<dbReference type="Proteomes" id="UP000546200">
    <property type="component" value="Unassembled WGS sequence"/>
</dbReference>
<sequence>MDRPADIPSALNIVCRTDFQAFVERVFATLDPAATLERGTYLPVLCDYLARVERGEVKRLLITIPPRHLKSVTASIALPAWVLGRDPTKRILTVSYARDLTVDHSRNFLKVARSGWYAHVFPNTATNVERDTIREYRTRQNGFRLGSSLGGTLTGLGGDLIIIDDLMKAADARSPVARERARHFYGNTLVSRLNDKSAGSIIAVQQRLHEEDIAAHLKELGFVHLNLPAIAEERQEFRLSSGQVFVRQPGDLLKPRSEPRAILDEIRQGMGGSDFEAQYQQNPTPPDSALIEWNRIQTYDEAPARDRLQWVVQSWDTALSDGPKSDYSVCTTWGHHNGHWLLLEVKQVRKLYADLLALVRRERKRWQADTILVENAGVGIALLADLSRDQRCLSEPEHHAPSCERRAFTPDMSKEDRLTVGVERLYSGKVRFPTTAPWLPALKREMTGFPHLAHDDQVDSVTQFLHWVMGRSARTATAGRERPRPNAPRPR</sequence>
<protein>
    <submittedName>
        <fullName evidence="1">Putative phage terminase large subunit-like protein</fullName>
    </submittedName>
</protein>
<evidence type="ECO:0000313" key="1">
    <source>
        <dbReference type="EMBL" id="MBB5716613.1"/>
    </source>
</evidence>
<comment type="caution">
    <text evidence="1">The sequence shown here is derived from an EMBL/GenBank/DDBJ whole genome shotgun (WGS) entry which is preliminary data.</text>
</comment>
<reference evidence="1 2" key="1">
    <citation type="submission" date="2020-08" db="EMBL/GenBank/DDBJ databases">
        <title>Genomic Encyclopedia of Type Strains, Phase IV (KMG-IV): sequencing the most valuable type-strain genomes for metagenomic binning, comparative biology and taxonomic classification.</title>
        <authorList>
            <person name="Goeker M."/>
        </authorList>
    </citation>
    <scope>NUCLEOTIDE SEQUENCE [LARGE SCALE GENOMIC DNA]</scope>
    <source>
        <strain evidence="1 2">DSM 100044</strain>
    </source>
</reference>
<evidence type="ECO:0000313" key="2">
    <source>
        <dbReference type="Proteomes" id="UP000546200"/>
    </source>
</evidence>
<dbReference type="Gene3D" id="3.30.420.240">
    <property type="match status" value="1"/>
</dbReference>
<accession>A0A7W9BG91</accession>
<dbReference type="EMBL" id="JACIJK010000012">
    <property type="protein sequence ID" value="MBB5716613.1"/>
    <property type="molecule type" value="Genomic_DNA"/>
</dbReference>
<organism evidence="1 2">
    <name type="scientific">Sphingomonas aerophila</name>
    <dbReference type="NCBI Taxonomy" id="1344948"/>
    <lineage>
        <taxon>Bacteria</taxon>
        <taxon>Pseudomonadati</taxon>
        <taxon>Pseudomonadota</taxon>
        <taxon>Alphaproteobacteria</taxon>
        <taxon>Sphingomonadales</taxon>
        <taxon>Sphingomonadaceae</taxon>
        <taxon>Sphingomonas</taxon>
    </lineage>
</organism>